<dbReference type="InterPro" id="IPR052964">
    <property type="entry name" value="Sporulation_signal_mat"/>
</dbReference>
<sequence>MAGSQLERMAGTTGDDTTTATALARLRTRLGIDVRAIAAFRIGLGLVTLFDLLVLRLPGLVTFYTDRGVLSRSALAEVYPTFARWSLHAASGAAWVQALLVGCTVAVAGCVLVGYRARIAAVLLAILLTSMHARNPFLVNGGDTVLISLLLFGAALPLDSRWAVRIRGGQAAGRRFSPATAVLLTHVAVIYAINAVLKFQSDAWMSGIAVRRILRLEDFAYLLGPTLVSHTALVTLINWLWVGTLVASVGLVCLRGRARIAVVAAYVTAHLGMAATMRLGAFPFIMCVAVLPFLPPGIWNRVDRAVAESALAARLDEVTWSSTADSAATRRRGSLPSFTGHWIRPAAAVILVAALAATVGWQLVTADVVDAPAAADDSLDRGSWKFFAPDPPSSYSWYVAEADSDGGESIDLVDGGPAAFDRPPDAMDRYPSTLWKRYGSKGKGSGPAVAESAARYACDQAPATVGSVTLYRVDQSVDETGPVGEPVPHRLASHTCD</sequence>
<dbReference type="SMART" id="SM00752">
    <property type="entry name" value="HTTM"/>
    <property type="match status" value="1"/>
</dbReference>
<feature type="transmembrane region" description="Helical" evidence="5">
    <location>
        <begin position="145"/>
        <end position="164"/>
    </location>
</feature>
<comment type="caution">
    <text evidence="7">The sequence shown here is derived from an EMBL/GenBank/DDBJ whole genome shotgun (WGS) entry which is preliminary data.</text>
</comment>
<feature type="domain" description="HTTM-like" evidence="6">
    <location>
        <begin position="29"/>
        <end position="298"/>
    </location>
</feature>
<feature type="transmembrane region" description="Helical" evidence="5">
    <location>
        <begin position="232"/>
        <end position="254"/>
    </location>
</feature>
<keyword evidence="4 5" id="KW-0472">Membrane</keyword>
<evidence type="ECO:0000256" key="5">
    <source>
        <dbReference type="SAM" id="Phobius"/>
    </source>
</evidence>
<evidence type="ECO:0000256" key="4">
    <source>
        <dbReference type="ARBA" id="ARBA00023136"/>
    </source>
</evidence>
<dbReference type="GO" id="GO:0012505">
    <property type="term" value="C:endomembrane system"/>
    <property type="evidence" value="ECO:0007669"/>
    <property type="project" value="UniProtKB-SubCell"/>
</dbReference>
<evidence type="ECO:0000313" key="7">
    <source>
        <dbReference type="EMBL" id="ELZ12689.1"/>
    </source>
</evidence>
<feature type="transmembrane region" description="Helical" evidence="5">
    <location>
        <begin position="342"/>
        <end position="364"/>
    </location>
</feature>
<evidence type="ECO:0000259" key="6">
    <source>
        <dbReference type="SMART" id="SM00752"/>
    </source>
</evidence>
<evidence type="ECO:0000256" key="1">
    <source>
        <dbReference type="ARBA" id="ARBA00004127"/>
    </source>
</evidence>
<dbReference type="STRING" id="1227490.C479_04812"/>
<dbReference type="PANTHER" id="PTHR39535:SF2">
    <property type="entry name" value="HTTM DOMAIN-CONTAINING PROTEIN"/>
    <property type="match status" value="1"/>
</dbReference>
<gene>
    <name evidence="7" type="ORF">C479_04812</name>
</gene>
<feature type="transmembrane region" description="Helical" evidence="5">
    <location>
        <begin position="34"/>
        <end position="55"/>
    </location>
</feature>
<keyword evidence="8" id="KW-1185">Reference proteome</keyword>
<accession>M0BSM2</accession>
<organism evidence="7 8">
    <name type="scientific">Halovivax asiaticus JCM 14624</name>
    <dbReference type="NCBI Taxonomy" id="1227490"/>
    <lineage>
        <taxon>Archaea</taxon>
        <taxon>Methanobacteriati</taxon>
        <taxon>Methanobacteriota</taxon>
        <taxon>Stenosarchaea group</taxon>
        <taxon>Halobacteria</taxon>
        <taxon>Halobacteriales</taxon>
        <taxon>Natrialbaceae</taxon>
        <taxon>Halovivax</taxon>
    </lineage>
</organism>
<dbReference type="OrthoDB" id="327281at2157"/>
<proteinExistence type="predicted"/>
<reference evidence="7 8" key="1">
    <citation type="journal article" date="2014" name="PLoS Genet.">
        <title>Phylogenetically driven sequencing of extremely halophilic archaea reveals strategies for static and dynamic osmo-response.</title>
        <authorList>
            <person name="Becker E.A."/>
            <person name="Seitzer P.M."/>
            <person name="Tritt A."/>
            <person name="Larsen D."/>
            <person name="Krusor M."/>
            <person name="Yao A.I."/>
            <person name="Wu D."/>
            <person name="Madern D."/>
            <person name="Eisen J.A."/>
            <person name="Darling A.E."/>
            <person name="Facciotti M.T."/>
        </authorList>
    </citation>
    <scope>NUCLEOTIDE SEQUENCE [LARGE SCALE GENOMIC DNA]</scope>
    <source>
        <strain evidence="7 8">JCM 14624</strain>
    </source>
</reference>
<keyword evidence="3 5" id="KW-1133">Transmembrane helix</keyword>
<keyword evidence="2 5" id="KW-0812">Transmembrane</keyword>
<dbReference type="AlphaFoldDB" id="M0BSM2"/>
<feature type="transmembrane region" description="Helical" evidence="5">
    <location>
        <begin position="94"/>
        <end position="113"/>
    </location>
</feature>
<dbReference type="Proteomes" id="UP000011560">
    <property type="component" value="Unassembled WGS sequence"/>
</dbReference>
<dbReference type="PANTHER" id="PTHR39535">
    <property type="entry name" value="SPORULATION-DELAYING PROTEIN SDPB"/>
    <property type="match status" value="1"/>
</dbReference>
<protein>
    <submittedName>
        <fullName evidence="7">HTTM domain protein</fullName>
    </submittedName>
</protein>
<dbReference type="PATRIC" id="fig|1227490.4.peg.970"/>
<evidence type="ECO:0000313" key="8">
    <source>
        <dbReference type="Proteomes" id="UP000011560"/>
    </source>
</evidence>
<evidence type="ECO:0000256" key="2">
    <source>
        <dbReference type="ARBA" id="ARBA00022692"/>
    </source>
</evidence>
<dbReference type="RefSeq" id="WP_007698652.1">
    <property type="nucleotide sequence ID" value="NZ_AOIQ01000008.1"/>
</dbReference>
<evidence type="ECO:0000256" key="3">
    <source>
        <dbReference type="ARBA" id="ARBA00022989"/>
    </source>
</evidence>
<dbReference type="InterPro" id="IPR011020">
    <property type="entry name" value="HTTM-like"/>
</dbReference>
<dbReference type="EMBL" id="AOIQ01000008">
    <property type="protein sequence ID" value="ELZ12689.1"/>
    <property type="molecule type" value="Genomic_DNA"/>
</dbReference>
<name>M0BSM2_9EURY</name>
<comment type="subcellular location">
    <subcellularLocation>
        <location evidence="1">Endomembrane system</location>
        <topology evidence="1">Multi-pass membrane protein</topology>
    </subcellularLocation>
</comment>